<name>A0A8J4BVH2_9CHLO</name>
<reference evidence="1" key="1">
    <citation type="journal article" date="2021" name="Proc. Natl. Acad. Sci. U.S.A.">
        <title>Three genomes in the algal genus Volvox reveal the fate of a haploid sex-determining region after a transition to homothallism.</title>
        <authorList>
            <person name="Yamamoto K."/>
            <person name="Hamaji T."/>
            <person name="Kawai-Toyooka H."/>
            <person name="Matsuzaki R."/>
            <person name="Takahashi F."/>
            <person name="Nishimura Y."/>
            <person name="Kawachi M."/>
            <person name="Noguchi H."/>
            <person name="Minakuchi Y."/>
            <person name="Umen J.G."/>
            <person name="Toyoda A."/>
            <person name="Nozaki H."/>
        </authorList>
    </citation>
    <scope>NUCLEOTIDE SEQUENCE</scope>
    <source>
        <strain evidence="2">NIES-3785</strain>
        <strain evidence="1">NIES-3786</strain>
    </source>
</reference>
<evidence type="ECO:0000313" key="1">
    <source>
        <dbReference type="EMBL" id="GIL69370.1"/>
    </source>
</evidence>
<accession>A0A8J4BVH2</accession>
<sequence length="268" mass="27674">MSTVLSVSSPTTGAKAHSVPQLCASATMRYYRRSTTTKAPRKRTFLLTMTKYNSELMTPPGVASVFANNVAMLSGGLCHEDSLFGGNDHGCGTNNGGNGNNNNGRSIGDGGHFGDDGAAWRFVPVLSHALLGAVAIVVAVAVFPAQSAAMQGSSPSTSPASTFLGASPKDSLLSSSAPTSRAAGPLADVPYFGRASSPPRPRSKVMHVPCKGSTLVVPLTGNGDSKIAAPRLAPWQRAKIVDAPIVLSGSEVAVLDLPQYRVRESLLV</sequence>
<dbReference type="AlphaFoldDB" id="A0A8J4BVH2"/>
<proteinExistence type="predicted"/>
<protein>
    <submittedName>
        <fullName evidence="1">Uncharacterized protein</fullName>
    </submittedName>
</protein>
<dbReference type="Proteomes" id="UP000722791">
    <property type="component" value="Unassembled WGS sequence"/>
</dbReference>
<dbReference type="Proteomes" id="UP000747110">
    <property type="component" value="Unassembled WGS sequence"/>
</dbReference>
<gene>
    <name evidence="1" type="ORF">Vretifemale_335</name>
    <name evidence="2" type="ORF">Vretimale_13485</name>
</gene>
<keyword evidence="3" id="KW-1185">Reference proteome</keyword>
<dbReference type="OrthoDB" id="532602at2759"/>
<evidence type="ECO:0000313" key="3">
    <source>
        <dbReference type="Proteomes" id="UP000747110"/>
    </source>
</evidence>
<dbReference type="EMBL" id="BNCQ01000032">
    <property type="protein sequence ID" value="GIM09644.1"/>
    <property type="molecule type" value="Genomic_DNA"/>
</dbReference>
<dbReference type="EMBL" id="BNCP01000001">
    <property type="protein sequence ID" value="GIL69370.1"/>
    <property type="molecule type" value="Genomic_DNA"/>
</dbReference>
<organism evidence="1 3">
    <name type="scientific">Volvox reticuliferus</name>
    <dbReference type="NCBI Taxonomy" id="1737510"/>
    <lineage>
        <taxon>Eukaryota</taxon>
        <taxon>Viridiplantae</taxon>
        <taxon>Chlorophyta</taxon>
        <taxon>core chlorophytes</taxon>
        <taxon>Chlorophyceae</taxon>
        <taxon>CS clade</taxon>
        <taxon>Chlamydomonadales</taxon>
        <taxon>Volvocaceae</taxon>
        <taxon>Volvox</taxon>
    </lineage>
</organism>
<evidence type="ECO:0000313" key="2">
    <source>
        <dbReference type="EMBL" id="GIM09644.1"/>
    </source>
</evidence>
<comment type="caution">
    <text evidence="1">The sequence shown here is derived from an EMBL/GenBank/DDBJ whole genome shotgun (WGS) entry which is preliminary data.</text>
</comment>